<dbReference type="Gene3D" id="3.30.465.10">
    <property type="match status" value="1"/>
</dbReference>
<dbReference type="PANTHER" id="PTHR13878">
    <property type="entry name" value="GULONOLACTONE OXIDASE"/>
    <property type="match status" value="1"/>
</dbReference>
<keyword evidence="5" id="KW-0560">Oxidoreductase</keyword>
<dbReference type="GO" id="GO:0016020">
    <property type="term" value="C:membrane"/>
    <property type="evidence" value="ECO:0007669"/>
    <property type="project" value="InterPro"/>
</dbReference>
<feature type="domain" description="FAD-binding PCMH-type" evidence="7">
    <location>
        <begin position="21"/>
        <end position="202"/>
    </location>
</feature>
<dbReference type="PROSITE" id="PS51387">
    <property type="entry name" value="FAD_PCMH"/>
    <property type="match status" value="1"/>
</dbReference>
<evidence type="ECO:0000256" key="4">
    <source>
        <dbReference type="ARBA" id="ARBA00022644"/>
    </source>
</evidence>
<name>A0A7N0UWC0_KALFE</name>
<comment type="catalytic activity">
    <reaction evidence="6">
        <text>L-gulono-1,4-lactone + O2 = L-ascorbate + H2O2 + H(+)</text>
        <dbReference type="Rhea" id="RHEA:32363"/>
        <dbReference type="ChEBI" id="CHEBI:15378"/>
        <dbReference type="ChEBI" id="CHEBI:15379"/>
        <dbReference type="ChEBI" id="CHEBI:16240"/>
        <dbReference type="ChEBI" id="CHEBI:17587"/>
        <dbReference type="ChEBI" id="CHEBI:38290"/>
        <dbReference type="EC" id="1.1.3.8"/>
    </reaction>
</comment>
<dbReference type="Gene3D" id="3.30.70.2520">
    <property type="match status" value="1"/>
</dbReference>
<evidence type="ECO:0000256" key="3">
    <source>
        <dbReference type="ARBA" id="ARBA00013121"/>
    </source>
</evidence>
<dbReference type="Pfam" id="PF01565">
    <property type="entry name" value="FAD_binding_4"/>
    <property type="match status" value="1"/>
</dbReference>
<dbReference type="SUPFAM" id="SSF56176">
    <property type="entry name" value="FAD-binding/transporter-associated domain-like"/>
    <property type="match status" value="1"/>
</dbReference>
<dbReference type="GO" id="GO:0003885">
    <property type="term" value="F:D-arabinono-1,4-lactone oxidase activity"/>
    <property type="evidence" value="ECO:0007669"/>
    <property type="project" value="InterPro"/>
</dbReference>
<dbReference type="GO" id="GO:0019853">
    <property type="term" value="P:L-ascorbic acid biosynthetic process"/>
    <property type="evidence" value="ECO:0007669"/>
    <property type="project" value="UniProtKB-UniPathway"/>
</dbReference>
<dbReference type="InterPro" id="IPR006094">
    <property type="entry name" value="Oxid_FAD_bind_N"/>
</dbReference>
<dbReference type="OMA" id="YCHPGRC"/>
<evidence type="ECO:0000259" key="7">
    <source>
        <dbReference type="PROSITE" id="PS51387"/>
    </source>
</evidence>
<evidence type="ECO:0000313" key="8">
    <source>
        <dbReference type="EnsemblPlants" id="Kaladp0090s0055.1.v1.1"/>
    </source>
</evidence>
<dbReference type="EC" id="1.1.3.8" evidence="3"/>
<evidence type="ECO:0000256" key="5">
    <source>
        <dbReference type="ARBA" id="ARBA00023002"/>
    </source>
</evidence>
<sequence>MGSRKSPLVALPTDCTITNSYGAFPDRSICKAAIASYPGTEQELIHVVASATKARAKMKVATLYSHSIPKLVCPDGDEGWLVSTKKLTRVLGVDTANMEMSVESGVTLKQLINAAADAGLALPYSPYWSGLTVGGMLGWADGSSVHDYVVRVRVVSPGSADDGYVKVRDLDTTNNLTDLNAVRTNLGVLGVISQMTFKLQLIFKRSITYQSESDGELAERAVSFGHQHEFADITWYLSQGKAVYRVDAGHLLERLRSIGESGNLAFAGIYSKERQEAQESADGKCVSATITTLALITTAFGLTNINDTFFIGYPVIGYQNRLQSSSSCLEGQGDKTCAWDPRVKGEYFFQTTFSVPLTKVKSFIQDVQRLVKLVPKSMCGMDLYLGILMRYVKASNSLLGKEEDAIDFDMTYYRSKDPMKPRLFEDVYEEIEQMGIFKYGGLPHWGKNRNLAFIGAFDKYSKGKEFLKIKERYDPLGLFSSEWTDQVLGLKDGLTKDEDGCALEGLSVCSKHTHCAPTEGYYCKPGRMNICTCQGMDERRMVRNRLLPRNGWVKGVVEKGREEAAVVEVVCGGGFERRQRSC</sequence>
<dbReference type="Proteomes" id="UP000594263">
    <property type="component" value="Unplaced"/>
</dbReference>
<proteinExistence type="inferred from homology"/>
<dbReference type="InterPro" id="IPR050432">
    <property type="entry name" value="FAD-linked_Oxidoreductases_BP"/>
</dbReference>
<accession>A0A7N0UWC0</accession>
<keyword evidence="9" id="KW-1185">Reference proteome</keyword>
<reference evidence="8" key="1">
    <citation type="submission" date="2021-01" db="UniProtKB">
        <authorList>
            <consortium name="EnsemblPlants"/>
        </authorList>
    </citation>
    <scope>IDENTIFICATION</scope>
</reference>
<dbReference type="Gramene" id="Kaladp0090s0055.1.v1.1">
    <property type="protein sequence ID" value="Kaladp0090s0055.1.v1.1"/>
    <property type="gene ID" value="Kaladp0090s0055.v1.1"/>
</dbReference>
<organism evidence="8 9">
    <name type="scientific">Kalanchoe fedtschenkoi</name>
    <name type="common">Lavender scallops</name>
    <name type="synonym">South American air plant</name>
    <dbReference type="NCBI Taxonomy" id="63787"/>
    <lineage>
        <taxon>Eukaryota</taxon>
        <taxon>Viridiplantae</taxon>
        <taxon>Streptophyta</taxon>
        <taxon>Embryophyta</taxon>
        <taxon>Tracheophyta</taxon>
        <taxon>Spermatophyta</taxon>
        <taxon>Magnoliopsida</taxon>
        <taxon>eudicotyledons</taxon>
        <taxon>Gunneridae</taxon>
        <taxon>Pentapetalae</taxon>
        <taxon>Saxifragales</taxon>
        <taxon>Crassulaceae</taxon>
        <taxon>Kalanchoe</taxon>
    </lineage>
</organism>
<dbReference type="InterPro" id="IPR016169">
    <property type="entry name" value="FAD-bd_PCMH_sub2"/>
</dbReference>
<dbReference type="UniPathway" id="UPA00132"/>
<dbReference type="GO" id="GO:0071949">
    <property type="term" value="F:FAD binding"/>
    <property type="evidence" value="ECO:0007669"/>
    <property type="project" value="InterPro"/>
</dbReference>
<evidence type="ECO:0000256" key="1">
    <source>
        <dbReference type="ARBA" id="ARBA00005147"/>
    </source>
</evidence>
<protein>
    <recommendedName>
        <fullName evidence="3">L-gulonolactone oxidase</fullName>
        <ecNumber evidence="3">1.1.3.8</ecNumber>
    </recommendedName>
</protein>
<dbReference type="InterPro" id="IPR055154">
    <property type="entry name" value="GULLO2-like_C"/>
</dbReference>
<evidence type="ECO:0000313" key="9">
    <source>
        <dbReference type="Proteomes" id="UP000594263"/>
    </source>
</evidence>
<dbReference type="GO" id="GO:0050105">
    <property type="term" value="F:L-gulonolactone oxidase activity"/>
    <property type="evidence" value="ECO:0007669"/>
    <property type="project" value="UniProtKB-EC"/>
</dbReference>
<dbReference type="EnsemblPlants" id="Kaladp0090s0055.1.v1.1">
    <property type="protein sequence ID" value="Kaladp0090s0055.1.v1.1"/>
    <property type="gene ID" value="Kaladp0090s0055.v1.1"/>
</dbReference>
<dbReference type="AlphaFoldDB" id="A0A7N0UWC0"/>
<evidence type="ECO:0000256" key="6">
    <source>
        <dbReference type="ARBA" id="ARBA00048083"/>
    </source>
</evidence>
<keyword evidence="4" id="KW-0060">Ascorbate biosynthesis</keyword>
<dbReference type="PANTHER" id="PTHR13878:SF67">
    <property type="entry name" value="L-GULONOLACTONE OXIDASE 5"/>
    <property type="match status" value="1"/>
</dbReference>
<dbReference type="Pfam" id="PF04030">
    <property type="entry name" value="ALO"/>
    <property type="match status" value="1"/>
</dbReference>
<comment type="similarity">
    <text evidence="2">Belongs to the oxygen-dependent FAD-linked oxidoreductase family.</text>
</comment>
<dbReference type="InterPro" id="IPR007173">
    <property type="entry name" value="ALO_C"/>
</dbReference>
<dbReference type="InterPro" id="IPR010030">
    <property type="entry name" value="GULO_Plant"/>
</dbReference>
<dbReference type="InterPro" id="IPR036318">
    <property type="entry name" value="FAD-bd_PCMH-like_sf"/>
</dbReference>
<dbReference type="InterPro" id="IPR016166">
    <property type="entry name" value="FAD-bd_PCMH"/>
</dbReference>
<dbReference type="NCBIfam" id="TIGR01677">
    <property type="entry name" value="pln_FAD_oxido"/>
    <property type="match status" value="1"/>
</dbReference>
<dbReference type="Pfam" id="PF22906">
    <property type="entry name" value="GULLO2-like_3rd"/>
    <property type="match status" value="1"/>
</dbReference>
<comment type="pathway">
    <text evidence="1">Cofactor biosynthesis; L-ascorbate biosynthesis.</text>
</comment>
<evidence type="ECO:0000256" key="2">
    <source>
        <dbReference type="ARBA" id="ARBA00005466"/>
    </source>
</evidence>